<sequence length="85" mass="9283">MEETGGATAGEQKQHQNTAWGAGTRNRRETVTEGESKGEEVVVVEEKEEAGLEGQRRDGGRETQIPTQTQTHAGPSNKLEPRQPK</sequence>
<evidence type="ECO:0000256" key="1">
    <source>
        <dbReference type="SAM" id="MobiDB-lite"/>
    </source>
</evidence>
<evidence type="ECO:0000313" key="3">
    <source>
        <dbReference type="Proteomes" id="UP001055115"/>
    </source>
</evidence>
<protein>
    <submittedName>
        <fullName evidence="2">Uncharacterized protein</fullName>
    </submittedName>
</protein>
<feature type="compositionally biased region" description="Polar residues" evidence="1">
    <location>
        <begin position="64"/>
        <end position="74"/>
    </location>
</feature>
<dbReference type="EMBL" id="BQXU01000002">
    <property type="protein sequence ID" value="GKT41217.1"/>
    <property type="molecule type" value="Genomic_DNA"/>
</dbReference>
<dbReference type="AlphaFoldDB" id="A0AA37LBB9"/>
<gene>
    <name evidence="2" type="ORF">ColSpa_01398</name>
</gene>
<organism evidence="2 3">
    <name type="scientific">Colletotrichum spaethianum</name>
    <dbReference type="NCBI Taxonomy" id="700344"/>
    <lineage>
        <taxon>Eukaryota</taxon>
        <taxon>Fungi</taxon>
        <taxon>Dikarya</taxon>
        <taxon>Ascomycota</taxon>
        <taxon>Pezizomycotina</taxon>
        <taxon>Sordariomycetes</taxon>
        <taxon>Hypocreomycetidae</taxon>
        <taxon>Glomerellales</taxon>
        <taxon>Glomerellaceae</taxon>
        <taxon>Colletotrichum</taxon>
        <taxon>Colletotrichum spaethianum species complex</taxon>
    </lineage>
</organism>
<evidence type="ECO:0000313" key="2">
    <source>
        <dbReference type="EMBL" id="GKT41217.1"/>
    </source>
</evidence>
<proteinExistence type="predicted"/>
<keyword evidence="3" id="KW-1185">Reference proteome</keyword>
<feature type="region of interest" description="Disordered" evidence="1">
    <location>
        <begin position="1"/>
        <end position="85"/>
    </location>
</feature>
<dbReference type="GeneID" id="73322200"/>
<reference evidence="2 3" key="1">
    <citation type="submission" date="2022-03" db="EMBL/GenBank/DDBJ databases">
        <title>Genome data of Colletotrichum spp.</title>
        <authorList>
            <person name="Utami Y.D."/>
            <person name="Hiruma K."/>
        </authorList>
    </citation>
    <scope>NUCLEOTIDE SEQUENCE [LARGE SCALE GENOMIC DNA]</scope>
    <source>
        <strain evidence="2 3">MAFF 239500</strain>
    </source>
</reference>
<accession>A0AA37LBB9</accession>
<dbReference type="Proteomes" id="UP001055115">
    <property type="component" value="Unassembled WGS sequence"/>
</dbReference>
<comment type="caution">
    <text evidence="2">The sequence shown here is derived from an EMBL/GenBank/DDBJ whole genome shotgun (WGS) entry which is preliminary data.</text>
</comment>
<dbReference type="RefSeq" id="XP_049123567.1">
    <property type="nucleotide sequence ID" value="XM_049267610.1"/>
</dbReference>
<feature type="compositionally biased region" description="Basic and acidic residues" evidence="1">
    <location>
        <begin position="26"/>
        <end position="40"/>
    </location>
</feature>
<name>A0AA37LBB9_9PEZI</name>